<gene>
    <name evidence="2" type="primary">xcpT_9</name>
    <name evidence="2" type="ORF">Pan44_07870</name>
</gene>
<dbReference type="PANTHER" id="PTHR30093:SF2">
    <property type="entry name" value="TYPE II SECRETION SYSTEM PROTEIN H"/>
    <property type="match status" value="1"/>
</dbReference>
<dbReference type="EMBL" id="CP036271">
    <property type="protein sequence ID" value="QDT52775.1"/>
    <property type="molecule type" value="Genomic_DNA"/>
</dbReference>
<protein>
    <submittedName>
        <fullName evidence="2">Type II secretion system protein G</fullName>
    </submittedName>
</protein>
<dbReference type="Pfam" id="PF07596">
    <property type="entry name" value="SBP_bac_10"/>
    <property type="match status" value="1"/>
</dbReference>
<dbReference type="KEGG" id="ccos:Pan44_07870"/>
<reference evidence="2 3" key="1">
    <citation type="submission" date="2019-02" db="EMBL/GenBank/DDBJ databases">
        <title>Deep-cultivation of Planctomycetes and their phenomic and genomic characterization uncovers novel biology.</title>
        <authorList>
            <person name="Wiegand S."/>
            <person name="Jogler M."/>
            <person name="Boedeker C."/>
            <person name="Pinto D."/>
            <person name="Vollmers J."/>
            <person name="Rivas-Marin E."/>
            <person name="Kohn T."/>
            <person name="Peeters S.H."/>
            <person name="Heuer A."/>
            <person name="Rast P."/>
            <person name="Oberbeckmann S."/>
            <person name="Bunk B."/>
            <person name="Jeske O."/>
            <person name="Meyerdierks A."/>
            <person name="Storesund J.E."/>
            <person name="Kallscheuer N."/>
            <person name="Luecker S."/>
            <person name="Lage O.M."/>
            <person name="Pohl T."/>
            <person name="Merkel B.J."/>
            <person name="Hornburger P."/>
            <person name="Mueller R.-W."/>
            <person name="Bruemmer F."/>
            <person name="Labrenz M."/>
            <person name="Spormann A.M."/>
            <person name="Op den Camp H."/>
            <person name="Overmann J."/>
            <person name="Amann R."/>
            <person name="Jetten M.S.M."/>
            <person name="Mascher T."/>
            <person name="Medema M.H."/>
            <person name="Devos D.P."/>
            <person name="Kaster A.-K."/>
            <person name="Ovreas L."/>
            <person name="Rohde M."/>
            <person name="Galperin M.Y."/>
            <person name="Jogler C."/>
        </authorList>
    </citation>
    <scope>NUCLEOTIDE SEQUENCE [LARGE SCALE GENOMIC DNA]</scope>
    <source>
        <strain evidence="2 3">Pan44</strain>
    </source>
</reference>
<keyword evidence="3" id="KW-1185">Reference proteome</keyword>
<dbReference type="NCBIfam" id="TIGR02532">
    <property type="entry name" value="IV_pilin_GFxxxE"/>
    <property type="match status" value="1"/>
</dbReference>
<dbReference type="SUPFAM" id="SSF54523">
    <property type="entry name" value="Pili subunits"/>
    <property type="match status" value="1"/>
</dbReference>
<dbReference type="Proteomes" id="UP000315700">
    <property type="component" value="Chromosome"/>
</dbReference>
<dbReference type="InterPro" id="IPR012902">
    <property type="entry name" value="N_methyl_site"/>
</dbReference>
<evidence type="ECO:0000313" key="2">
    <source>
        <dbReference type="EMBL" id="QDT52775.1"/>
    </source>
</evidence>
<proteinExistence type="predicted"/>
<name>A0A517S9G5_9PLAN</name>
<dbReference type="Gene3D" id="3.30.700.10">
    <property type="entry name" value="Glycoprotein, Type 4 Pilin"/>
    <property type="match status" value="1"/>
</dbReference>
<dbReference type="InterPro" id="IPR045584">
    <property type="entry name" value="Pilin-like"/>
</dbReference>
<evidence type="ECO:0000313" key="3">
    <source>
        <dbReference type="Proteomes" id="UP000315700"/>
    </source>
</evidence>
<dbReference type="Pfam" id="PF07963">
    <property type="entry name" value="N_methyl"/>
    <property type="match status" value="1"/>
</dbReference>
<feature type="domain" description="DUF1559" evidence="1">
    <location>
        <begin position="32"/>
        <end position="320"/>
    </location>
</feature>
<dbReference type="InParanoid" id="A0A517S9G5"/>
<evidence type="ECO:0000259" key="1">
    <source>
        <dbReference type="Pfam" id="PF07596"/>
    </source>
</evidence>
<dbReference type="AlphaFoldDB" id="A0A517S9G5"/>
<dbReference type="PANTHER" id="PTHR30093">
    <property type="entry name" value="GENERAL SECRETION PATHWAY PROTEIN G"/>
    <property type="match status" value="1"/>
</dbReference>
<dbReference type="RefSeq" id="WP_145027409.1">
    <property type="nucleotide sequence ID" value="NZ_CP036271.1"/>
</dbReference>
<dbReference type="InterPro" id="IPR011453">
    <property type="entry name" value="DUF1559"/>
</dbReference>
<dbReference type="NCBIfam" id="TIGR04294">
    <property type="entry name" value="pre_pil_HX9DG"/>
    <property type="match status" value="1"/>
</dbReference>
<accession>A0A517S9G5</accession>
<dbReference type="InterPro" id="IPR027558">
    <property type="entry name" value="Pre_pil_HX9DG_C"/>
</dbReference>
<dbReference type="OrthoDB" id="254858at2"/>
<sequence>MLRTHRAFTLIELLVVIAIIAILIALLLPAVQQAREAARRTSCKNNIKQIGLGLHNYLDSFSAFPPSYCTVPGVTTTVGGQWSVFARILPYLEQANLQSLINWGVAYSTQVNVATTRVPTYLCPSEPNDVVRINPSTGVPRDYPASYVVNFGTWKIYDPTNGSGSDGAFFPNSRMRAADFSDGMSNTLCASEAKTFTPYLRNISTDPGATPPASPSFASGLSGDGCCIGNSLQLNTGHTEWADGLCQQSGFTTTFGPNTRIPHSVGGVEYDIDFVSWREGTHATRVAYAALPARSHHEGIVQTLLVDGSVRAVSENIDLQVWRRLGTRSGGEVVGEF</sequence>
<organism evidence="2 3">
    <name type="scientific">Caulifigura coniformis</name>
    <dbReference type="NCBI Taxonomy" id="2527983"/>
    <lineage>
        <taxon>Bacteria</taxon>
        <taxon>Pseudomonadati</taxon>
        <taxon>Planctomycetota</taxon>
        <taxon>Planctomycetia</taxon>
        <taxon>Planctomycetales</taxon>
        <taxon>Planctomycetaceae</taxon>
        <taxon>Caulifigura</taxon>
    </lineage>
</organism>